<dbReference type="EMBL" id="CAMTCP010000028">
    <property type="protein sequence ID" value="CAI3541314.1"/>
    <property type="molecule type" value="Genomic_DNA"/>
</dbReference>
<evidence type="ECO:0000313" key="2">
    <source>
        <dbReference type="EMBL" id="CAI3541314.1"/>
    </source>
</evidence>
<proteinExistence type="predicted"/>
<reference evidence="2" key="2">
    <citation type="submission" date="2022-10" db="EMBL/GenBank/DDBJ databases">
        <authorList>
            <person name="Aires J."/>
            <person name="Mesa V."/>
        </authorList>
    </citation>
    <scope>NUCLEOTIDE SEQUENCE</scope>
    <source>
        <strain evidence="2">Clostridium neonatale JD116</strain>
    </source>
</reference>
<name>A0AA86MHA4_9CLOT</name>
<evidence type="ECO:0000313" key="1">
    <source>
        <dbReference type="EMBL" id="CAG9701995.1"/>
    </source>
</evidence>
<dbReference type="Proteomes" id="UP000789738">
    <property type="component" value="Unassembled WGS sequence"/>
</dbReference>
<gene>
    <name evidence="2" type="ORF">CNEO2_1250004</name>
    <name evidence="1" type="ORF">CNEO_10459</name>
</gene>
<dbReference type="AlphaFoldDB" id="A0AA86MHA4"/>
<dbReference type="Proteomes" id="UP001189143">
    <property type="component" value="Unassembled WGS sequence"/>
</dbReference>
<organism evidence="1 3">
    <name type="scientific">Clostridium neonatale</name>
    <dbReference type="NCBI Taxonomy" id="137838"/>
    <lineage>
        <taxon>Bacteria</taxon>
        <taxon>Bacillati</taxon>
        <taxon>Bacillota</taxon>
        <taxon>Clostridia</taxon>
        <taxon>Eubacteriales</taxon>
        <taxon>Clostridiaceae</taxon>
        <taxon>Clostridium</taxon>
    </lineage>
</organism>
<accession>A0AA86MHA4</accession>
<evidence type="ECO:0000313" key="3">
    <source>
        <dbReference type="Proteomes" id="UP000789738"/>
    </source>
</evidence>
<reference evidence="1" key="1">
    <citation type="submission" date="2021-10" db="EMBL/GenBank/DDBJ databases">
        <authorList>
            <person name="Mesa V."/>
        </authorList>
    </citation>
    <scope>NUCLEOTIDE SEQUENCE</scope>
    <source>
        <strain evidence="1">CC3_PB</strain>
    </source>
</reference>
<sequence>MHDLEAVREIFLNLENRTIYADRAYADLELQSLAKANGTFILTPYKRKRGEKMIDSA</sequence>
<dbReference type="EMBL" id="CAKJVE010000001">
    <property type="protein sequence ID" value="CAG9701995.1"/>
    <property type="molecule type" value="Genomic_DNA"/>
</dbReference>
<comment type="caution">
    <text evidence="1">The sequence shown here is derived from an EMBL/GenBank/DDBJ whole genome shotgun (WGS) entry which is preliminary data.</text>
</comment>
<protein>
    <submittedName>
        <fullName evidence="1">Uncharacterized protein</fullName>
    </submittedName>
</protein>